<dbReference type="GO" id="GO:0046872">
    <property type="term" value="F:metal ion binding"/>
    <property type="evidence" value="ECO:0007669"/>
    <property type="project" value="InterPro"/>
</dbReference>
<evidence type="ECO:0000259" key="6">
    <source>
        <dbReference type="Pfam" id="PF25137"/>
    </source>
</evidence>
<dbReference type="Gene3D" id="3.40.50.1970">
    <property type="match status" value="1"/>
</dbReference>
<dbReference type="AlphaFoldDB" id="A0A1T4YF39"/>
<dbReference type="FunFam" id="3.40.50.1970:FF:000003">
    <property type="entry name" value="Alcohol dehydrogenase, iron-containing"/>
    <property type="match status" value="1"/>
</dbReference>
<keyword evidence="3" id="KW-0560">Oxidoreductase</keyword>
<dbReference type="GO" id="GO:0004022">
    <property type="term" value="F:alcohol dehydrogenase (NAD+) activity"/>
    <property type="evidence" value="ECO:0007669"/>
    <property type="project" value="TreeGrafter"/>
</dbReference>
<dbReference type="PANTHER" id="PTHR11496">
    <property type="entry name" value="ALCOHOL DEHYDROGENASE"/>
    <property type="match status" value="1"/>
</dbReference>
<organism evidence="7 8">
    <name type="scientific">Prosthecobacter debontii</name>
    <dbReference type="NCBI Taxonomy" id="48467"/>
    <lineage>
        <taxon>Bacteria</taxon>
        <taxon>Pseudomonadati</taxon>
        <taxon>Verrucomicrobiota</taxon>
        <taxon>Verrucomicrobiia</taxon>
        <taxon>Verrucomicrobiales</taxon>
        <taxon>Verrucomicrobiaceae</taxon>
        <taxon>Prosthecobacter</taxon>
    </lineage>
</organism>
<dbReference type="Gene3D" id="1.20.1090.10">
    <property type="entry name" value="Dehydroquinate synthase-like - alpha domain"/>
    <property type="match status" value="1"/>
</dbReference>
<evidence type="ECO:0000256" key="2">
    <source>
        <dbReference type="ARBA" id="ARBA00007358"/>
    </source>
</evidence>
<dbReference type="Pfam" id="PF00465">
    <property type="entry name" value="Fe-ADH"/>
    <property type="match status" value="1"/>
</dbReference>
<name>A0A1T4YF39_9BACT</name>
<proteinExistence type="inferred from homology"/>
<accession>A0A1T4YF39</accession>
<dbReference type="InterPro" id="IPR039697">
    <property type="entry name" value="Alcohol_dehydrogenase_Fe"/>
</dbReference>
<gene>
    <name evidence="7" type="ORF">SAMN02745166_03131</name>
</gene>
<dbReference type="InterPro" id="IPR001670">
    <property type="entry name" value="ADH_Fe/GldA"/>
</dbReference>
<dbReference type="PROSITE" id="PS00913">
    <property type="entry name" value="ADH_IRON_1"/>
    <property type="match status" value="1"/>
</dbReference>
<reference evidence="8" key="1">
    <citation type="submission" date="2017-02" db="EMBL/GenBank/DDBJ databases">
        <authorList>
            <person name="Varghese N."/>
            <person name="Submissions S."/>
        </authorList>
    </citation>
    <scope>NUCLEOTIDE SEQUENCE [LARGE SCALE GENOMIC DNA]</scope>
    <source>
        <strain evidence="8">ATCC 700200</strain>
    </source>
</reference>
<evidence type="ECO:0000256" key="1">
    <source>
        <dbReference type="ARBA" id="ARBA00001962"/>
    </source>
</evidence>
<dbReference type="SUPFAM" id="SSF56796">
    <property type="entry name" value="Dehydroquinate synthase-like"/>
    <property type="match status" value="1"/>
</dbReference>
<evidence type="ECO:0000256" key="4">
    <source>
        <dbReference type="ARBA" id="ARBA00023027"/>
    </source>
</evidence>
<feature type="domain" description="Alcohol dehydrogenase iron-type/glycerol dehydrogenase GldA" evidence="5">
    <location>
        <begin position="14"/>
        <end position="181"/>
    </location>
</feature>
<keyword evidence="8" id="KW-1185">Reference proteome</keyword>
<protein>
    <submittedName>
        <fullName evidence="7">Alcohol dehydrogenase</fullName>
    </submittedName>
</protein>
<sequence length="374" mass="40044">MSMPLLPFDYQPRTRLIFGNGTLAQVGDLTRELGGTRALIVSDPGIVKAGYVTRAVSYLVAAGVETRVYGHVRENPSTEDVDRCVEAAKEFQTDFIIGLGGGSSMDTAKGCNFILTNGGRMHDYWGTGKATKPMLPLIAIPTTAGTGSECQSYALISDAETHVKMACGDPKAAAKIAILDPELTVSQPNRVTVCTGIDALSHALETAVTNKGTAISTVFSREAFRLCHEGFTRIQSEPTDVEARGQMLLGAAYAGIAIENSMLGAAHSCANPLTAKFNVVHGEAVGVMLPHIIRFNSKIPQAAATYASYYAGDLANRVTELLVLANMPVKISHYGVTETDLLPLAEMALKQWTAQFNPRPLTVEDFVELYRAAM</sequence>
<dbReference type="STRING" id="48467.SAMN02745166_03131"/>
<evidence type="ECO:0000313" key="7">
    <source>
        <dbReference type="EMBL" id="SKB00374.1"/>
    </source>
</evidence>
<comment type="similarity">
    <text evidence="2">Belongs to the iron-containing alcohol dehydrogenase family.</text>
</comment>
<evidence type="ECO:0000256" key="3">
    <source>
        <dbReference type="ARBA" id="ARBA00023002"/>
    </source>
</evidence>
<evidence type="ECO:0000259" key="5">
    <source>
        <dbReference type="Pfam" id="PF00465"/>
    </source>
</evidence>
<dbReference type="PANTHER" id="PTHR11496:SF102">
    <property type="entry name" value="ALCOHOL DEHYDROGENASE 4"/>
    <property type="match status" value="1"/>
</dbReference>
<comment type="cofactor">
    <cofactor evidence="1">
        <name>Fe cation</name>
        <dbReference type="ChEBI" id="CHEBI:24875"/>
    </cofactor>
</comment>
<evidence type="ECO:0000313" key="8">
    <source>
        <dbReference type="Proteomes" id="UP000190774"/>
    </source>
</evidence>
<dbReference type="RefSeq" id="WP_245846552.1">
    <property type="nucleotide sequence ID" value="NZ_FUYE01000010.1"/>
</dbReference>
<keyword evidence="4" id="KW-0520">NAD</keyword>
<feature type="domain" description="Fe-containing alcohol dehydrogenase-like C-terminal" evidence="6">
    <location>
        <begin position="192"/>
        <end position="374"/>
    </location>
</feature>
<dbReference type="CDD" id="cd08551">
    <property type="entry name" value="Fe-ADH"/>
    <property type="match status" value="1"/>
</dbReference>
<dbReference type="InterPro" id="IPR056798">
    <property type="entry name" value="ADH_Fe_C"/>
</dbReference>
<dbReference type="Proteomes" id="UP000190774">
    <property type="component" value="Unassembled WGS sequence"/>
</dbReference>
<dbReference type="InterPro" id="IPR018211">
    <property type="entry name" value="ADH_Fe_CS"/>
</dbReference>
<dbReference type="EMBL" id="FUYE01000010">
    <property type="protein sequence ID" value="SKB00374.1"/>
    <property type="molecule type" value="Genomic_DNA"/>
</dbReference>
<dbReference type="Pfam" id="PF25137">
    <property type="entry name" value="ADH_Fe_C"/>
    <property type="match status" value="1"/>
</dbReference>